<reference evidence="2 3" key="1">
    <citation type="submission" date="2024-03" db="EMBL/GenBank/DDBJ databases">
        <title>Phenotype and Genome Characterization of a Sulfate-Reducing Bacterium Pseudodesulfovibrio sp. strain 5S69, isolated from Petroleum Reservoir in Tatarstan (Russia).</title>
        <authorList>
            <person name="Bidzhieva S.K."/>
            <person name="Kadnikov V."/>
            <person name="Tourova T.P."/>
            <person name="Samigullina S.R."/>
            <person name="Sokolova D.S."/>
            <person name="Poltaraus A.B."/>
            <person name="Avtukh A.N."/>
            <person name="Tereshina V.M."/>
            <person name="Mardanov A.V."/>
            <person name="Nazina T.N."/>
        </authorList>
    </citation>
    <scope>NUCLEOTIDE SEQUENCE [LARGE SCALE GENOMIC DNA]</scope>
    <source>
        <strain evidence="2 3">5S69</strain>
    </source>
</reference>
<evidence type="ECO:0000313" key="2">
    <source>
        <dbReference type="EMBL" id="WWX23237.1"/>
    </source>
</evidence>
<dbReference type="EMBL" id="CP146609">
    <property type="protein sequence ID" value="WWX23237.1"/>
    <property type="molecule type" value="Genomic_DNA"/>
</dbReference>
<dbReference type="InterPro" id="IPR002376">
    <property type="entry name" value="Formyl_transf_N"/>
</dbReference>
<organism evidence="2 3">
    <name type="scientific">Pseudodesulfovibrio methanolicus</name>
    <dbReference type="NCBI Taxonomy" id="3126690"/>
    <lineage>
        <taxon>Bacteria</taxon>
        <taxon>Pseudomonadati</taxon>
        <taxon>Thermodesulfobacteriota</taxon>
        <taxon>Desulfovibrionia</taxon>
        <taxon>Desulfovibrionales</taxon>
        <taxon>Desulfovibrionaceae</taxon>
    </lineage>
</organism>
<evidence type="ECO:0000259" key="1">
    <source>
        <dbReference type="Pfam" id="PF00551"/>
    </source>
</evidence>
<dbReference type="SUPFAM" id="SSF53328">
    <property type="entry name" value="Formyltransferase"/>
    <property type="match status" value="1"/>
</dbReference>
<sequence>MSAVRIQLLGKGLNQDGWKPVIVLLESLGAACTVHEDHTTLDPSGDMIVLLGYDRMVPESLVAAPRLGTVLFHSSDLPEGRGWAPIYNTMIRGLGLTQTMLYAVEAADAGPIVAKARYPLAGNEIESEVRRIDDRLTLRMLETVLPDLLQGRVEGAVQDEGAATYWPRRTPEESRVTEDMSISDLLRHLRALPESAPAFIFIGARRFQLRLAAAEAGETFDPDRVVIERYYA</sequence>
<dbReference type="RefSeq" id="WP_338668951.1">
    <property type="nucleotide sequence ID" value="NZ_CP146609.1"/>
</dbReference>
<dbReference type="Proteomes" id="UP001385389">
    <property type="component" value="Chromosome"/>
</dbReference>
<feature type="domain" description="Formyl transferase N-terminal" evidence="1">
    <location>
        <begin position="45"/>
        <end position="128"/>
    </location>
</feature>
<proteinExistence type="predicted"/>
<gene>
    <name evidence="2" type="ORF">V8V93_03315</name>
</gene>
<protein>
    <submittedName>
        <fullName evidence="2">Formyltransferase family protein</fullName>
    </submittedName>
</protein>
<dbReference type="PANTHER" id="PTHR11138">
    <property type="entry name" value="METHIONYL-TRNA FORMYLTRANSFERASE"/>
    <property type="match status" value="1"/>
</dbReference>
<dbReference type="InterPro" id="IPR036477">
    <property type="entry name" value="Formyl_transf_N_sf"/>
</dbReference>
<name>A0ABZ2J102_9BACT</name>
<keyword evidence="3" id="KW-1185">Reference proteome</keyword>
<dbReference type="Gene3D" id="3.40.50.12230">
    <property type="match status" value="1"/>
</dbReference>
<dbReference type="PANTHER" id="PTHR11138:SF5">
    <property type="entry name" value="METHIONYL-TRNA FORMYLTRANSFERASE, MITOCHONDRIAL"/>
    <property type="match status" value="1"/>
</dbReference>
<dbReference type="Pfam" id="PF00551">
    <property type="entry name" value="Formyl_trans_N"/>
    <property type="match status" value="1"/>
</dbReference>
<evidence type="ECO:0000313" key="3">
    <source>
        <dbReference type="Proteomes" id="UP001385389"/>
    </source>
</evidence>
<accession>A0ABZ2J102</accession>